<dbReference type="GO" id="GO:0000287">
    <property type="term" value="F:magnesium ion binding"/>
    <property type="evidence" value="ECO:0007669"/>
    <property type="project" value="TreeGrafter"/>
</dbReference>
<evidence type="ECO:0000256" key="9">
    <source>
        <dbReference type="ARBA" id="ARBA00023299"/>
    </source>
</evidence>
<dbReference type="InterPro" id="IPR050582">
    <property type="entry name" value="HAD-like_SerB"/>
</dbReference>
<evidence type="ECO:0000256" key="6">
    <source>
        <dbReference type="ARBA" id="ARBA00022723"/>
    </source>
</evidence>
<dbReference type="Gene3D" id="3.40.50.1000">
    <property type="entry name" value="HAD superfamily/HAD-like"/>
    <property type="match status" value="2"/>
</dbReference>
<keyword evidence="7" id="KW-0378">Hydrolase</keyword>
<keyword evidence="9" id="KW-0718">Serine biosynthesis</keyword>
<evidence type="ECO:0000256" key="11">
    <source>
        <dbReference type="ARBA" id="ARBA00048523"/>
    </source>
</evidence>
<evidence type="ECO:0000256" key="4">
    <source>
        <dbReference type="ARBA" id="ARBA00012640"/>
    </source>
</evidence>
<feature type="chain" id="PRO_5038426584" description="phosphoserine phosphatase" evidence="12">
    <location>
        <begin position="22"/>
        <end position="429"/>
    </location>
</feature>
<keyword evidence="13" id="KW-0449">Lipoprotein</keyword>
<comment type="catalytic activity">
    <reaction evidence="10">
        <text>O-phospho-L-serine + H2O = L-serine + phosphate</text>
        <dbReference type="Rhea" id="RHEA:21208"/>
        <dbReference type="ChEBI" id="CHEBI:15377"/>
        <dbReference type="ChEBI" id="CHEBI:33384"/>
        <dbReference type="ChEBI" id="CHEBI:43474"/>
        <dbReference type="ChEBI" id="CHEBI:57524"/>
        <dbReference type="EC" id="3.1.3.3"/>
    </reaction>
</comment>
<dbReference type="GO" id="GO:0005737">
    <property type="term" value="C:cytoplasm"/>
    <property type="evidence" value="ECO:0007669"/>
    <property type="project" value="TreeGrafter"/>
</dbReference>
<evidence type="ECO:0000256" key="12">
    <source>
        <dbReference type="SAM" id="SignalP"/>
    </source>
</evidence>
<dbReference type="InterPro" id="IPR023214">
    <property type="entry name" value="HAD_sf"/>
</dbReference>
<evidence type="ECO:0000313" key="14">
    <source>
        <dbReference type="Proteomes" id="UP000240988"/>
    </source>
</evidence>
<dbReference type="PANTHER" id="PTHR43344:SF2">
    <property type="entry name" value="PHOSPHOSERINE PHOSPHATASE"/>
    <property type="match status" value="1"/>
</dbReference>
<dbReference type="SUPFAM" id="SSF56784">
    <property type="entry name" value="HAD-like"/>
    <property type="match status" value="1"/>
</dbReference>
<evidence type="ECO:0000313" key="13">
    <source>
        <dbReference type="EMBL" id="SPM34449.1"/>
    </source>
</evidence>
<comment type="catalytic activity">
    <reaction evidence="11">
        <text>O-phospho-D-serine + H2O = D-serine + phosphate</text>
        <dbReference type="Rhea" id="RHEA:24873"/>
        <dbReference type="ChEBI" id="CHEBI:15377"/>
        <dbReference type="ChEBI" id="CHEBI:35247"/>
        <dbReference type="ChEBI" id="CHEBI:43474"/>
        <dbReference type="ChEBI" id="CHEBI:58680"/>
        <dbReference type="EC" id="3.1.3.3"/>
    </reaction>
</comment>
<evidence type="ECO:0000256" key="1">
    <source>
        <dbReference type="ARBA" id="ARBA00001946"/>
    </source>
</evidence>
<dbReference type="EMBL" id="FUFA01000004">
    <property type="protein sequence ID" value="SPM34449.1"/>
    <property type="molecule type" value="Genomic_DNA"/>
</dbReference>
<reference evidence="13 14" key="1">
    <citation type="submission" date="2017-01" db="EMBL/GenBank/DDBJ databases">
        <authorList>
            <consortium name="Urmite Genomes"/>
        </authorList>
    </citation>
    <scope>NUCLEOTIDE SEQUENCE [LARGE SCALE GENOMIC DNA]</scope>
    <source>
        <strain evidence="13 14">AB57</strain>
    </source>
</reference>
<evidence type="ECO:0000256" key="2">
    <source>
        <dbReference type="ARBA" id="ARBA00005135"/>
    </source>
</evidence>
<keyword evidence="14" id="KW-1185">Reference proteome</keyword>
<dbReference type="EC" id="3.1.3.3" evidence="4"/>
<dbReference type="AlphaFoldDB" id="A0A2U3NSF9"/>
<dbReference type="InterPro" id="IPR036412">
    <property type="entry name" value="HAD-like_sf"/>
</dbReference>
<dbReference type="OrthoDB" id="1633110at2"/>
<dbReference type="GO" id="GO:0036424">
    <property type="term" value="F:L-phosphoserine phosphatase activity"/>
    <property type="evidence" value="ECO:0007669"/>
    <property type="project" value="TreeGrafter"/>
</dbReference>
<feature type="signal peptide" evidence="12">
    <location>
        <begin position="1"/>
        <end position="21"/>
    </location>
</feature>
<evidence type="ECO:0000256" key="10">
    <source>
        <dbReference type="ARBA" id="ARBA00048138"/>
    </source>
</evidence>
<keyword evidence="5" id="KW-0028">Amino-acid biosynthesis</keyword>
<organism evidence="13 14">
    <name type="scientific">Mycobacterium rhizamassiliense</name>
    <dbReference type="NCBI Taxonomy" id="1841860"/>
    <lineage>
        <taxon>Bacteria</taxon>
        <taxon>Bacillati</taxon>
        <taxon>Actinomycetota</taxon>
        <taxon>Actinomycetes</taxon>
        <taxon>Mycobacteriales</taxon>
        <taxon>Mycobacteriaceae</taxon>
        <taxon>Mycobacterium</taxon>
    </lineage>
</organism>
<evidence type="ECO:0000256" key="8">
    <source>
        <dbReference type="ARBA" id="ARBA00022842"/>
    </source>
</evidence>
<evidence type="ECO:0000256" key="7">
    <source>
        <dbReference type="ARBA" id="ARBA00022801"/>
    </source>
</evidence>
<keyword evidence="8" id="KW-0460">Magnesium</keyword>
<proteinExistence type="inferred from homology"/>
<evidence type="ECO:0000256" key="3">
    <source>
        <dbReference type="ARBA" id="ARBA00009184"/>
    </source>
</evidence>
<name>A0A2U3NSF9_9MYCO</name>
<evidence type="ECO:0000256" key="5">
    <source>
        <dbReference type="ARBA" id="ARBA00022605"/>
    </source>
</evidence>
<accession>A0A2U3NSF9</accession>
<dbReference type="STRING" id="1841860.GCA_900157375_02267"/>
<gene>
    <name evidence="13" type="ORF">MRAB57_2264</name>
</gene>
<keyword evidence="12" id="KW-0732">Signal</keyword>
<dbReference type="GO" id="GO:0006564">
    <property type="term" value="P:L-serine biosynthetic process"/>
    <property type="evidence" value="ECO:0007669"/>
    <property type="project" value="UniProtKB-KW"/>
</dbReference>
<sequence>MTNERAAVAARRLVASALAGAMLLVSGCGDSGDYSEGDTSDAHCRTVAADPGWYGDNRDRIDAMIRKLGSCGKLGSAADGAPLALFDFDSTVVKNAISDMTLFWMMRNSKVRQPAGGDWSTNNPYLTPPAAAALSTACGGLAPPGQPLPTGTNSSCADELMSVYANRQTRTGAPAFAGYNHRRIDPGAVWAAQLLAGWTDADVAGVVEAARNESLAAPEGAEQQIGSVRRAAWVRYYAQMRDLIATLQDNGFDVRIVSASPEPVVRVWAADVGISADRAMGTRTEHDGDVLTSRLGACGGEPSVPYNEGKRCRVNEQVYGIQGPAAFDQLPDKQRQVFAAGDSDGDVTFIGDATALRLVINRNQIELMCRAYANLDGRWLVNPMFIKPLGISPPYPCATQGFDQPNGDQAPLLRPDGSVVGDQLDRVYA</sequence>
<dbReference type="RefSeq" id="WP_077087646.1">
    <property type="nucleotide sequence ID" value="NZ_LT721901.1"/>
</dbReference>
<dbReference type="Proteomes" id="UP000240988">
    <property type="component" value="Unassembled WGS sequence"/>
</dbReference>
<comment type="cofactor">
    <cofactor evidence="1">
        <name>Mg(2+)</name>
        <dbReference type="ChEBI" id="CHEBI:18420"/>
    </cofactor>
</comment>
<comment type="similarity">
    <text evidence="3">Belongs to the HAD-like hydrolase superfamily. SerB family.</text>
</comment>
<comment type="pathway">
    <text evidence="2">Amino-acid biosynthesis; L-serine biosynthesis; L-serine from 3-phospho-D-glycerate: step 3/3.</text>
</comment>
<protein>
    <recommendedName>
        <fullName evidence="4">phosphoserine phosphatase</fullName>
        <ecNumber evidence="4">3.1.3.3</ecNumber>
    </recommendedName>
</protein>
<dbReference type="Pfam" id="PF12710">
    <property type="entry name" value="HAD"/>
    <property type="match status" value="1"/>
</dbReference>
<dbReference type="PROSITE" id="PS51257">
    <property type="entry name" value="PROKAR_LIPOPROTEIN"/>
    <property type="match status" value="1"/>
</dbReference>
<dbReference type="PANTHER" id="PTHR43344">
    <property type="entry name" value="PHOSPHOSERINE PHOSPHATASE"/>
    <property type="match status" value="1"/>
</dbReference>
<keyword evidence="6" id="KW-0479">Metal-binding</keyword>